<dbReference type="Pfam" id="PF13472">
    <property type="entry name" value="Lipase_GDSL_2"/>
    <property type="match status" value="1"/>
</dbReference>
<comment type="caution">
    <text evidence="3">The sequence shown here is derived from an EMBL/GenBank/DDBJ whole genome shotgun (WGS) entry which is preliminary data.</text>
</comment>
<dbReference type="RefSeq" id="WP_044904993.1">
    <property type="nucleotide sequence ID" value="NZ_JAQCQO010000018.1"/>
</dbReference>
<evidence type="ECO:0000256" key="1">
    <source>
        <dbReference type="SAM" id="SignalP"/>
    </source>
</evidence>
<gene>
    <name evidence="3" type="ORF">CIAN88_08305</name>
</gene>
<name>A0A099I7A5_CLOIN</name>
<dbReference type="Gene3D" id="3.40.50.1110">
    <property type="entry name" value="SGNH hydrolase"/>
    <property type="match status" value="1"/>
</dbReference>
<organism evidence="3 4">
    <name type="scientific">Clostridium innocuum</name>
    <dbReference type="NCBI Taxonomy" id="1522"/>
    <lineage>
        <taxon>Bacteria</taxon>
        <taxon>Bacillati</taxon>
        <taxon>Bacillota</taxon>
        <taxon>Clostridia</taxon>
        <taxon>Eubacteriales</taxon>
        <taxon>Clostridiaceae</taxon>
        <taxon>Clostridium</taxon>
    </lineage>
</organism>
<reference evidence="3 4" key="1">
    <citation type="submission" date="2014-08" db="EMBL/GenBank/DDBJ databases">
        <title>Clostridium innocuum, an unnegligible vancomycin-resistant pathogen causing extra-intestinal infections.</title>
        <authorList>
            <person name="Feng Y."/>
            <person name="Chiu C.-H."/>
        </authorList>
    </citation>
    <scope>NUCLEOTIDE SEQUENCE [LARGE SCALE GENOMIC DNA]</scope>
    <source>
        <strain evidence="3 4">AN88</strain>
    </source>
</reference>
<feature type="signal peptide" evidence="1">
    <location>
        <begin position="1"/>
        <end position="27"/>
    </location>
</feature>
<accession>A0A099I7A5</accession>
<protein>
    <submittedName>
        <fullName evidence="3">GDSL family lipase</fullName>
    </submittedName>
</protein>
<dbReference type="SUPFAM" id="SSF52266">
    <property type="entry name" value="SGNH hydrolase"/>
    <property type="match status" value="1"/>
</dbReference>
<proteinExistence type="predicted"/>
<dbReference type="AlphaFoldDB" id="A0A099I7A5"/>
<keyword evidence="1" id="KW-0732">Signal</keyword>
<evidence type="ECO:0000313" key="4">
    <source>
        <dbReference type="Proteomes" id="UP000030008"/>
    </source>
</evidence>
<evidence type="ECO:0000313" key="3">
    <source>
        <dbReference type="EMBL" id="KGJ53610.1"/>
    </source>
</evidence>
<dbReference type="EMBL" id="JQIF01000038">
    <property type="protein sequence ID" value="KGJ53610.1"/>
    <property type="molecule type" value="Genomic_DNA"/>
</dbReference>
<dbReference type="Proteomes" id="UP000030008">
    <property type="component" value="Unassembled WGS sequence"/>
</dbReference>
<evidence type="ECO:0000259" key="2">
    <source>
        <dbReference type="Pfam" id="PF13472"/>
    </source>
</evidence>
<dbReference type="InterPro" id="IPR013830">
    <property type="entry name" value="SGNH_hydro"/>
</dbReference>
<dbReference type="InterPro" id="IPR036514">
    <property type="entry name" value="SGNH_hydro_sf"/>
</dbReference>
<feature type="domain" description="SGNH hydrolase-type esterase" evidence="2">
    <location>
        <begin position="85"/>
        <end position="229"/>
    </location>
</feature>
<sequence length="247" mass="27553">MKYKTPVSLVLAASALLMLGALLPSVAADGQSTQVKKGHAVMEKLAKQSVASVDKKIAAQEQKERLQKLSSQPLSLRFQNALIMGDSLAEAFGDYQLVSSSNLLATRGRRTDNIDQEIATAISLAPRTIFLSYGMNDLEYCRGNAQRFIRQYKKQIHKLKEALPDTKIFINSLIPMDAAAIAQVPVYARYKEFNEALKQMCEEEQITYIDNTALMDWSPAVYEIDGVHPKYSYYPIWLAHMASEAGI</sequence>
<feature type="chain" id="PRO_5001946770" evidence="1">
    <location>
        <begin position="28"/>
        <end position="247"/>
    </location>
</feature>